<keyword evidence="13" id="KW-1185">Reference proteome</keyword>
<dbReference type="InterPro" id="IPR033479">
    <property type="entry name" value="dCache_1"/>
</dbReference>
<keyword evidence="4" id="KW-0808">Transferase</keyword>
<keyword evidence="5 10" id="KW-0812">Transmembrane</keyword>
<keyword evidence="2" id="KW-1003">Cell membrane</keyword>
<evidence type="ECO:0000313" key="13">
    <source>
        <dbReference type="Proteomes" id="UP001526147"/>
    </source>
</evidence>
<protein>
    <submittedName>
        <fullName evidence="12">Sensor histidine kinase</fullName>
    </submittedName>
</protein>
<evidence type="ECO:0000256" key="4">
    <source>
        <dbReference type="ARBA" id="ARBA00022679"/>
    </source>
</evidence>
<keyword evidence="8 10" id="KW-0472">Membrane</keyword>
<gene>
    <name evidence="12" type="ORF">OIH86_23815</name>
</gene>
<feature type="transmembrane region" description="Helical" evidence="10">
    <location>
        <begin position="12"/>
        <end position="36"/>
    </location>
</feature>
<dbReference type="Pfam" id="PF02743">
    <property type="entry name" value="dCache_1"/>
    <property type="match status" value="1"/>
</dbReference>
<dbReference type="EMBL" id="JAOYEY010000051">
    <property type="protein sequence ID" value="MCV9888685.1"/>
    <property type="molecule type" value="Genomic_DNA"/>
</dbReference>
<evidence type="ECO:0000256" key="8">
    <source>
        <dbReference type="ARBA" id="ARBA00023136"/>
    </source>
</evidence>
<comment type="caution">
    <text evidence="12">The sequence shown here is derived from an EMBL/GenBank/DDBJ whole genome shotgun (WGS) entry which is preliminary data.</text>
</comment>
<dbReference type="Pfam" id="PF02518">
    <property type="entry name" value="HATPase_c"/>
    <property type="match status" value="1"/>
</dbReference>
<dbReference type="Pfam" id="PF06580">
    <property type="entry name" value="His_kinase"/>
    <property type="match status" value="1"/>
</dbReference>
<dbReference type="InterPro" id="IPR003660">
    <property type="entry name" value="HAMP_dom"/>
</dbReference>
<dbReference type="InterPro" id="IPR036890">
    <property type="entry name" value="HATPase_C_sf"/>
</dbReference>
<keyword evidence="3" id="KW-0597">Phosphoprotein</keyword>
<dbReference type="CDD" id="cd06225">
    <property type="entry name" value="HAMP"/>
    <property type="match status" value="1"/>
</dbReference>
<dbReference type="Proteomes" id="UP001526147">
    <property type="component" value="Unassembled WGS sequence"/>
</dbReference>
<evidence type="ECO:0000313" key="12">
    <source>
        <dbReference type="EMBL" id="MCV9888685.1"/>
    </source>
</evidence>
<evidence type="ECO:0000256" key="6">
    <source>
        <dbReference type="ARBA" id="ARBA00022777"/>
    </source>
</evidence>
<dbReference type="SUPFAM" id="SSF158472">
    <property type="entry name" value="HAMP domain-like"/>
    <property type="match status" value="1"/>
</dbReference>
<dbReference type="SMART" id="SM00304">
    <property type="entry name" value="HAMP"/>
    <property type="match status" value="1"/>
</dbReference>
<dbReference type="InterPro" id="IPR050640">
    <property type="entry name" value="Bact_2-comp_sensor_kinase"/>
</dbReference>
<dbReference type="PROSITE" id="PS50885">
    <property type="entry name" value="HAMP"/>
    <property type="match status" value="1"/>
</dbReference>
<proteinExistence type="predicted"/>
<organism evidence="12 13">
    <name type="scientific">Metabacillus halosaccharovorans</name>
    <dbReference type="NCBI Taxonomy" id="930124"/>
    <lineage>
        <taxon>Bacteria</taxon>
        <taxon>Bacillati</taxon>
        <taxon>Bacillota</taxon>
        <taxon>Bacilli</taxon>
        <taxon>Bacillales</taxon>
        <taxon>Bacillaceae</taxon>
        <taxon>Metabacillus</taxon>
    </lineage>
</organism>
<evidence type="ECO:0000256" key="5">
    <source>
        <dbReference type="ARBA" id="ARBA00022692"/>
    </source>
</evidence>
<dbReference type="Gene3D" id="3.30.565.10">
    <property type="entry name" value="Histidine kinase-like ATPase, C-terminal domain"/>
    <property type="match status" value="1"/>
</dbReference>
<dbReference type="GO" id="GO:0016301">
    <property type="term" value="F:kinase activity"/>
    <property type="evidence" value="ECO:0007669"/>
    <property type="project" value="UniProtKB-KW"/>
</dbReference>
<evidence type="ECO:0000256" key="1">
    <source>
        <dbReference type="ARBA" id="ARBA00004651"/>
    </source>
</evidence>
<evidence type="ECO:0000256" key="10">
    <source>
        <dbReference type="SAM" id="Phobius"/>
    </source>
</evidence>
<dbReference type="RefSeq" id="WP_264144727.1">
    <property type="nucleotide sequence ID" value="NZ_JAOYEY010000051.1"/>
</dbReference>
<evidence type="ECO:0000256" key="9">
    <source>
        <dbReference type="SAM" id="Coils"/>
    </source>
</evidence>
<dbReference type="SUPFAM" id="SSF55874">
    <property type="entry name" value="ATPase domain of HSP90 chaperone/DNA topoisomerase II/histidine kinase"/>
    <property type="match status" value="1"/>
</dbReference>
<dbReference type="InterPro" id="IPR003594">
    <property type="entry name" value="HATPase_dom"/>
</dbReference>
<sequence>MKRILFFKNWKLNWKFLFIFVVLIMLPMLAFSFFIYSKANHAVQQQAIDNAKSHLEKTEKNLTATLQDIEDISSYMIYSEDFRSFLNTNNIIENNTTLNNLEDRITGYSVFHLNSKPYLNSISLEGMKNNQIHIGPPLLKDDELKWKEKAIKLKGMFLWSGAYTITDYWNRKHKVISLIRVINDINNVTKPIGMVTIRLDTSKLYDVIETDSRGTKRLFVIDENNNVVLHYNNELVGKRFPDQSFISAVEAMSENEETINYKKSDEKFTVVTQPLNGTNLSLVTVVDNESVAEGIKGIQESIRLMMIILTFLGILAMFGFYHFNIKRILFLTKQTQRVERGDFTAKVPEGSIDEIGLLEIRFNQMVERIRYLIDSKYKMEIRTRESELKLLQSQINPHFLYNTLDMIRWTARLEKAMETSKLIEQLSKMFRISLNRGSHWISLKDELTYNQTYLELQKRRVGNNLSFTFFCDHEVLNAIVLKQMIQPLIENSIHHGFENFRKSRHIYVRCFKESDYLKIDVIDNGRGFPSENFQQHIRDGFALNNIQDRLFLAFGDNAQISVIPKDFSGAWVRVTIPYYQQGLNIEGKVGEIH</sequence>
<keyword evidence="9" id="KW-0175">Coiled coil</keyword>
<feature type="domain" description="HAMP" evidence="11">
    <location>
        <begin position="322"/>
        <end position="374"/>
    </location>
</feature>
<evidence type="ECO:0000259" key="11">
    <source>
        <dbReference type="PROSITE" id="PS50885"/>
    </source>
</evidence>
<feature type="coiled-coil region" evidence="9">
    <location>
        <begin position="41"/>
        <end position="68"/>
    </location>
</feature>
<dbReference type="Gene3D" id="3.30.450.20">
    <property type="entry name" value="PAS domain"/>
    <property type="match status" value="1"/>
</dbReference>
<keyword evidence="6 12" id="KW-0418">Kinase</keyword>
<dbReference type="PANTHER" id="PTHR34220">
    <property type="entry name" value="SENSOR HISTIDINE KINASE YPDA"/>
    <property type="match status" value="1"/>
</dbReference>
<name>A0ABT3DNP7_9BACI</name>
<evidence type="ECO:0000256" key="7">
    <source>
        <dbReference type="ARBA" id="ARBA00022989"/>
    </source>
</evidence>
<accession>A0ABT3DNP7</accession>
<comment type="subcellular location">
    <subcellularLocation>
        <location evidence="1">Cell membrane</location>
        <topology evidence="1">Multi-pass membrane protein</topology>
    </subcellularLocation>
</comment>
<evidence type="ECO:0000256" key="2">
    <source>
        <dbReference type="ARBA" id="ARBA00022475"/>
    </source>
</evidence>
<evidence type="ECO:0000256" key="3">
    <source>
        <dbReference type="ARBA" id="ARBA00022553"/>
    </source>
</evidence>
<reference evidence="12 13" key="1">
    <citation type="submission" date="2022-10" db="EMBL/GenBank/DDBJ databases">
        <title>Draft genome assembly of moderately radiation resistant bacterium Metabacillus halosaccharovorans.</title>
        <authorList>
            <person name="Pal S."/>
            <person name="Gopinathan A."/>
        </authorList>
    </citation>
    <scope>NUCLEOTIDE SEQUENCE [LARGE SCALE GENOMIC DNA]</scope>
    <source>
        <strain evidence="12 13">VITHBRA001</strain>
    </source>
</reference>
<dbReference type="PANTHER" id="PTHR34220:SF7">
    <property type="entry name" value="SENSOR HISTIDINE KINASE YPDA"/>
    <property type="match status" value="1"/>
</dbReference>
<feature type="transmembrane region" description="Helical" evidence="10">
    <location>
        <begin position="304"/>
        <end position="323"/>
    </location>
</feature>
<dbReference type="Pfam" id="PF00672">
    <property type="entry name" value="HAMP"/>
    <property type="match status" value="1"/>
</dbReference>
<dbReference type="Gene3D" id="6.10.340.10">
    <property type="match status" value="1"/>
</dbReference>
<keyword evidence="7 10" id="KW-1133">Transmembrane helix</keyword>
<dbReference type="InterPro" id="IPR010559">
    <property type="entry name" value="Sig_transdc_His_kin_internal"/>
</dbReference>